<organism evidence="1 2">
    <name type="scientific">Candidatus Falkowbacteria bacterium RBG_13_39_14</name>
    <dbReference type="NCBI Taxonomy" id="1797985"/>
    <lineage>
        <taxon>Bacteria</taxon>
        <taxon>Candidatus Falkowiibacteriota</taxon>
    </lineage>
</organism>
<reference evidence="1 2" key="1">
    <citation type="journal article" date="2016" name="Nat. Commun.">
        <title>Thousands of microbial genomes shed light on interconnected biogeochemical processes in an aquifer system.</title>
        <authorList>
            <person name="Anantharaman K."/>
            <person name="Brown C.T."/>
            <person name="Hug L.A."/>
            <person name="Sharon I."/>
            <person name="Castelle C.J."/>
            <person name="Probst A.J."/>
            <person name="Thomas B.C."/>
            <person name="Singh A."/>
            <person name="Wilkins M.J."/>
            <person name="Karaoz U."/>
            <person name="Brodie E.L."/>
            <person name="Williams K.H."/>
            <person name="Hubbard S.S."/>
            <person name="Banfield J.F."/>
        </authorList>
    </citation>
    <scope>NUCLEOTIDE SEQUENCE [LARGE SCALE GENOMIC DNA]</scope>
</reference>
<dbReference type="STRING" id="1797985.A2Y83_05245"/>
<sequence length="194" mass="21826">MLRFNQLNEIAASIFLMDPLNVHLIKEWEEIPKGTKFHAIRGNTGHYTLCFYNGPVGEWFKKSADLETLLSVSDATIEWCSLFKKKGEAINFFKPSADGKNLCHSQFTIPVFNVVIGVGWVSSPTKAIPFEKCGIKHKIEAMYYAMVKYFTKNEVQPVSILTDAIWEGDSKSGIIGIRPMGEPLSHAMTHHGMM</sequence>
<dbReference type="Proteomes" id="UP000178323">
    <property type="component" value="Unassembled WGS sequence"/>
</dbReference>
<dbReference type="AlphaFoldDB" id="A0A1F5S4Z4"/>
<name>A0A1F5S4Z4_9BACT</name>
<protein>
    <submittedName>
        <fullName evidence="1">Uncharacterized protein</fullName>
    </submittedName>
</protein>
<evidence type="ECO:0000313" key="2">
    <source>
        <dbReference type="Proteomes" id="UP000178323"/>
    </source>
</evidence>
<dbReference type="EMBL" id="MFFS01000052">
    <property type="protein sequence ID" value="OGF21764.1"/>
    <property type="molecule type" value="Genomic_DNA"/>
</dbReference>
<gene>
    <name evidence="1" type="ORF">A2Y83_05245</name>
</gene>
<proteinExistence type="predicted"/>
<accession>A0A1F5S4Z4</accession>
<comment type="caution">
    <text evidence="1">The sequence shown here is derived from an EMBL/GenBank/DDBJ whole genome shotgun (WGS) entry which is preliminary data.</text>
</comment>
<evidence type="ECO:0000313" key="1">
    <source>
        <dbReference type="EMBL" id="OGF21764.1"/>
    </source>
</evidence>